<feature type="transmembrane region" description="Helical" evidence="7">
    <location>
        <begin position="287"/>
        <end position="313"/>
    </location>
</feature>
<evidence type="ECO:0000259" key="8">
    <source>
        <dbReference type="Pfam" id="PF02687"/>
    </source>
</evidence>
<evidence type="ECO:0000259" key="9">
    <source>
        <dbReference type="Pfam" id="PF12704"/>
    </source>
</evidence>
<dbReference type="PANTHER" id="PTHR30572">
    <property type="entry name" value="MEMBRANE COMPONENT OF TRANSPORTER-RELATED"/>
    <property type="match status" value="1"/>
</dbReference>
<protein>
    <submittedName>
        <fullName evidence="10">ABC transporter permease</fullName>
    </submittedName>
</protein>
<evidence type="ECO:0000313" key="10">
    <source>
        <dbReference type="EMBL" id="MCP9765238.1"/>
    </source>
</evidence>
<evidence type="ECO:0000256" key="4">
    <source>
        <dbReference type="ARBA" id="ARBA00022989"/>
    </source>
</evidence>
<dbReference type="EMBL" id="RJUF01000181">
    <property type="protein sequence ID" value="MCP9765238.1"/>
    <property type="molecule type" value="Genomic_DNA"/>
</dbReference>
<evidence type="ECO:0000256" key="3">
    <source>
        <dbReference type="ARBA" id="ARBA00022692"/>
    </source>
</evidence>
<feature type="domain" description="MacB-like periplasmic core" evidence="9">
    <location>
        <begin position="21"/>
        <end position="249"/>
    </location>
</feature>
<proteinExistence type="inferred from homology"/>
<dbReference type="RefSeq" id="WP_255038929.1">
    <property type="nucleotide sequence ID" value="NZ_RJUF01000181.1"/>
</dbReference>
<dbReference type="Pfam" id="PF12704">
    <property type="entry name" value="MacB_PCD"/>
    <property type="match status" value="1"/>
</dbReference>
<accession>A0AAE3H5F5</accession>
<keyword evidence="11" id="KW-1185">Reference proteome</keyword>
<keyword evidence="4 7" id="KW-1133">Transmembrane helix</keyword>
<comment type="caution">
    <text evidence="10">The sequence shown here is derived from an EMBL/GenBank/DDBJ whole genome shotgun (WGS) entry which is preliminary data.</text>
</comment>
<dbReference type="InterPro" id="IPR003838">
    <property type="entry name" value="ABC3_permease_C"/>
</dbReference>
<dbReference type="GO" id="GO:0022857">
    <property type="term" value="F:transmembrane transporter activity"/>
    <property type="evidence" value="ECO:0007669"/>
    <property type="project" value="TreeGrafter"/>
</dbReference>
<evidence type="ECO:0000313" key="11">
    <source>
        <dbReference type="Proteomes" id="UP001204144"/>
    </source>
</evidence>
<feature type="transmembrane region" description="Helical" evidence="7">
    <location>
        <begin position="378"/>
        <end position="396"/>
    </location>
</feature>
<feature type="domain" description="ABC3 transporter permease C-terminal" evidence="8">
    <location>
        <begin position="292"/>
        <end position="406"/>
    </location>
</feature>
<organism evidence="10 11">
    <name type="scientific">Lacihabitans soyangensis</name>
    <dbReference type="NCBI Taxonomy" id="869394"/>
    <lineage>
        <taxon>Bacteria</taxon>
        <taxon>Pseudomonadati</taxon>
        <taxon>Bacteroidota</taxon>
        <taxon>Cytophagia</taxon>
        <taxon>Cytophagales</taxon>
        <taxon>Leadbetterellaceae</taxon>
        <taxon>Lacihabitans</taxon>
    </lineage>
</organism>
<dbReference type="PANTHER" id="PTHR30572:SF4">
    <property type="entry name" value="ABC TRANSPORTER PERMEASE YTRF"/>
    <property type="match status" value="1"/>
</dbReference>
<evidence type="ECO:0000256" key="6">
    <source>
        <dbReference type="ARBA" id="ARBA00038076"/>
    </source>
</evidence>
<reference evidence="10 11" key="1">
    <citation type="submission" date="2018-11" db="EMBL/GenBank/DDBJ databases">
        <title>Novel bacteria species description.</title>
        <authorList>
            <person name="Han J.-H."/>
        </authorList>
    </citation>
    <scope>NUCLEOTIDE SEQUENCE [LARGE SCALE GENOMIC DNA]</scope>
    <source>
        <strain evidence="10 11">KCTC23259</strain>
    </source>
</reference>
<evidence type="ECO:0000256" key="2">
    <source>
        <dbReference type="ARBA" id="ARBA00022475"/>
    </source>
</evidence>
<dbReference type="InterPro" id="IPR050250">
    <property type="entry name" value="Macrolide_Exporter_MacB"/>
</dbReference>
<dbReference type="Proteomes" id="UP001204144">
    <property type="component" value="Unassembled WGS sequence"/>
</dbReference>
<dbReference type="Pfam" id="PF02687">
    <property type="entry name" value="FtsX"/>
    <property type="match status" value="1"/>
</dbReference>
<gene>
    <name evidence="10" type="ORF">EGI31_20070</name>
</gene>
<name>A0AAE3H5F5_9BACT</name>
<dbReference type="GO" id="GO:0005886">
    <property type="term" value="C:plasma membrane"/>
    <property type="evidence" value="ECO:0007669"/>
    <property type="project" value="UniProtKB-SubCell"/>
</dbReference>
<evidence type="ECO:0000256" key="1">
    <source>
        <dbReference type="ARBA" id="ARBA00004651"/>
    </source>
</evidence>
<feature type="transmembrane region" description="Helical" evidence="7">
    <location>
        <begin position="334"/>
        <end position="358"/>
    </location>
</feature>
<dbReference type="InterPro" id="IPR025857">
    <property type="entry name" value="MacB_PCD"/>
</dbReference>
<dbReference type="AlphaFoldDB" id="A0AAE3H5F5"/>
<sequence length="413" mass="45404">MNLKENISEGLRSIKSNLLRTVLTAAIITFGIMSLVGILTAIEGMQGSVNKSFEGLGVNTFDIKVEQNNGRRRRGIVKKQPKPIYFRQALDYKESFSKKTKAIVSIYTFASQGETVKYETEKSNPNIIVVGADENYLNLKGYKIQSGRNISENDRFYSNKMVLIGFEVAQKFFPEVSPIGKNITLMGEKFNIAGVLEKKGSITGGDDDRVTIIPLEVARNFDQNGVFSYQITTSVPDAIDLDYTLAEATSVMRIVRGDKVYDEDSFKIERSDALLNDLNEVTGYLRIGGFGISIITLLGASIALMNIMMVSVTERTREIGIRKALGASPTKIRLQFLIEAIVICIIGGLAGVFLGIAAGNVVSFFMTGGGSFVVPWNWILLGLVVCVIVGLLSGYYPAYKASKLDPIESLRYE</sequence>
<keyword evidence="5 7" id="KW-0472">Membrane</keyword>
<feature type="transmembrane region" description="Helical" evidence="7">
    <location>
        <begin position="21"/>
        <end position="42"/>
    </location>
</feature>
<keyword evidence="2" id="KW-1003">Cell membrane</keyword>
<comment type="similarity">
    <text evidence="6">Belongs to the ABC-4 integral membrane protein family.</text>
</comment>
<evidence type="ECO:0000256" key="5">
    <source>
        <dbReference type="ARBA" id="ARBA00023136"/>
    </source>
</evidence>
<evidence type="ECO:0000256" key="7">
    <source>
        <dbReference type="SAM" id="Phobius"/>
    </source>
</evidence>
<comment type="subcellular location">
    <subcellularLocation>
        <location evidence="1">Cell membrane</location>
        <topology evidence="1">Multi-pass membrane protein</topology>
    </subcellularLocation>
</comment>
<keyword evidence="3 7" id="KW-0812">Transmembrane</keyword>